<dbReference type="NCBIfam" id="TIGR02469">
    <property type="entry name" value="CbiT"/>
    <property type="match status" value="1"/>
</dbReference>
<dbReference type="InterPro" id="IPR014008">
    <property type="entry name" value="Cbl_synth_MTase_CbiT"/>
</dbReference>
<comment type="caution">
    <text evidence="7">The sequence shown here is derived from an EMBL/GenBank/DDBJ whole genome shotgun (WGS) entry which is preliminary data.</text>
</comment>
<protein>
    <submittedName>
        <fullName evidence="7">Precorrin-6y C5,15-methyltransferase (Decarboxylating) subunit CbiE</fullName>
    </submittedName>
</protein>
<evidence type="ECO:0000256" key="2">
    <source>
        <dbReference type="ARBA" id="ARBA00022573"/>
    </source>
</evidence>
<dbReference type="SUPFAM" id="SSF53335">
    <property type="entry name" value="S-adenosyl-L-methionine-dependent methyltransferases"/>
    <property type="match status" value="1"/>
</dbReference>
<dbReference type="InterPro" id="IPR006365">
    <property type="entry name" value="Cbl_synth_CobL"/>
</dbReference>
<organism evidence="7 8">
    <name type="scientific">Anabaena sphaerica FACHB-251</name>
    <dbReference type="NCBI Taxonomy" id="2692883"/>
    <lineage>
        <taxon>Bacteria</taxon>
        <taxon>Bacillati</taxon>
        <taxon>Cyanobacteriota</taxon>
        <taxon>Cyanophyceae</taxon>
        <taxon>Nostocales</taxon>
        <taxon>Nostocaceae</taxon>
        <taxon>Anabaena</taxon>
    </lineage>
</organism>
<feature type="domain" description="Tetrapyrrole methylase" evidence="6">
    <location>
        <begin position="5"/>
        <end position="188"/>
    </location>
</feature>
<dbReference type="InterPro" id="IPR000878">
    <property type="entry name" value="4pyrrol_Mease"/>
</dbReference>
<dbReference type="RefSeq" id="WP_190558643.1">
    <property type="nucleotide sequence ID" value="NZ_JACJQU010000003.1"/>
</dbReference>
<evidence type="ECO:0000256" key="1">
    <source>
        <dbReference type="ARBA" id="ARBA00004953"/>
    </source>
</evidence>
<dbReference type="Proteomes" id="UP000662185">
    <property type="component" value="Unassembled WGS sequence"/>
</dbReference>
<dbReference type="EMBL" id="JACJQU010000003">
    <property type="protein sequence ID" value="MBD2293329.1"/>
    <property type="molecule type" value="Genomic_DNA"/>
</dbReference>
<name>A0A927A066_9NOST</name>
<accession>A0A927A066</accession>
<dbReference type="Gene3D" id="3.40.50.150">
    <property type="entry name" value="Vaccinia Virus protein VP39"/>
    <property type="match status" value="1"/>
</dbReference>
<dbReference type="InterPro" id="IPR014777">
    <property type="entry name" value="4pyrrole_Mease_sub1"/>
</dbReference>
<evidence type="ECO:0000259" key="6">
    <source>
        <dbReference type="Pfam" id="PF00590"/>
    </source>
</evidence>
<dbReference type="GO" id="GO:0009236">
    <property type="term" value="P:cobalamin biosynthetic process"/>
    <property type="evidence" value="ECO:0007669"/>
    <property type="project" value="UniProtKB-KW"/>
</dbReference>
<dbReference type="PANTHER" id="PTHR43182">
    <property type="entry name" value="COBALT-PRECORRIN-6B C(15)-METHYLTRANSFERASE (DECARBOXYLATING)"/>
    <property type="match status" value="1"/>
</dbReference>
<evidence type="ECO:0000256" key="3">
    <source>
        <dbReference type="ARBA" id="ARBA00022603"/>
    </source>
</evidence>
<dbReference type="CDD" id="cd02440">
    <property type="entry name" value="AdoMet_MTases"/>
    <property type="match status" value="1"/>
</dbReference>
<dbReference type="SUPFAM" id="SSF53790">
    <property type="entry name" value="Tetrapyrrole methylase"/>
    <property type="match status" value="1"/>
</dbReference>
<dbReference type="InterPro" id="IPR012818">
    <property type="entry name" value="CbiE"/>
</dbReference>
<dbReference type="AlphaFoldDB" id="A0A927A066"/>
<dbReference type="Pfam" id="PF00590">
    <property type="entry name" value="TP_methylase"/>
    <property type="match status" value="1"/>
</dbReference>
<keyword evidence="8" id="KW-1185">Reference proteome</keyword>
<keyword evidence="2" id="KW-0169">Cobalamin biosynthesis</keyword>
<dbReference type="NCBIfam" id="TIGR02467">
    <property type="entry name" value="CbiE"/>
    <property type="match status" value="1"/>
</dbReference>
<evidence type="ECO:0000256" key="5">
    <source>
        <dbReference type="ARBA" id="ARBA00022691"/>
    </source>
</evidence>
<dbReference type="CDD" id="cd11644">
    <property type="entry name" value="Precorrin-6Y-MT"/>
    <property type="match status" value="1"/>
</dbReference>
<comment type="pathway">
    <text evidence="1">Cofactor biosynthesis; adenosylcobalamin biosynthesis.</text>
</comment>
<dbReference type="InterPro" id="IPR050714">
    <property type="entry name" value="Cobalamin_biosynth_MTase"/>
</dbReference>
<dbReference type="GO" id="GO:0032259">
    <property type="term" value="P:methylation"/>
    <property type="evidence" value="ECO:0007669"/>
    <property type="project" value="UniProtKB-KW"/>
</dbReference>
<evidence type="ECO:0000256" key="4">
    <source>
        <dbReference type="ARBA" id="ARBA00022679"/>
    </source>
</evidence>
<keyword evidence="5" id="KW-0949">S-adenosyl-L-methionine</keyword>
<dbReference type="Gene3D" id="3.40.1010.10">
    <property type="entry name" value="Cobalt-precorrin-4 Transmethylase, Domain 1"/>
    <property type="match status" value="1"/>
</dbReference>
<dbReference type="InterPro" id="IPR035996">
    <property type="entry name" value="4pyrrol_Methylase_sf"/>
</dbReference>
<evidence type="ECO:0000313" key="8">
    <source>
        <dbReference type="Proteomes" id="UP000662185"/>
    </source>
</evidence>
<proteinExistence type="predicted"/>
<dbReference type="PIRSF" id="PIRSF036428">
    <property type="entry name" value="CobL"/>
    <property type="match status" value="1"/>
</dbReference>
<gene>
    <name evidence="7" type="primary">cbiE</name>
    <name evidence="7" type="ORF">H6G06_07470</name>
</gene>
<keyword evidence="4" id="KW-0808">Transferase</keyword>
<sequence length="412" mass="44687">MKKWLSIIGIGEDGIQGLSAIALAVLEQAKIIIGGERHLAMLPPNDRREKITWKSPFDTSITEIINRRGESICIVASGDPMCYGVGATIIKHIPISEITIIPAPSAFSLACSRLGWNFLEVETLSLCGRPASLLQSYIYPGGKLLILSEGKNTPGIVAKMLTNRGYGDSKITILERMGGIHERIFTGRSASWQETEIAALNTVAVECIADVGIVGLSRFPGLPDNAFHHDGQLTKREVRAVTLSTLAPLPGELLWDIGAGCGSISIEWMRSNFRCRAIAIEQNANRLNYITDNAAALGTPNLQIIAGKAPEVIQELPTPDAIFIGGGVTAPGLFDLCWNRLRPGGRMVANVVTLEGEKTLFEWYEKAGGNFTRISIQRAEPIGKFLGWKGMSPVTQWVAYKSSLLTTELCCN</sequence>
<dbReference type="InterPro" id="IPR029063">
    <property type="entry name" value="SAM-dependent_MTases_sf"/>
</dbReference>
<reference evidence="8" key="1">
    <citation type="journal article" date="2020" name="ISME J.">
        <title>Comparative genomics reveals insights into cyanobacterial evolution and habitat adaptation.</title>
        <authorList>
            <person name="Chen M.Y."/>
            <person name="Teng W.K."/>
            <person name="Zhao L."/>
            <person name="Hu C.X."/>
            <person name="Zhou Y.K."/>
            <person name="Han B.P."/>
            <person name="Song L.R."/>
            <person name="Shu W.S."/>
        </authorList>
    </citation>
    <scope>NUCLEOTIDE SEQUENCE [LARGE SCALE GENOMIC DNA]</scope>
    <source>
        <strain evidence="8">FACHB-251</strain>
    </source>
</reference>
<dbReference type="PANTHER" id="PTHR43182:SF1">
    <property type="entry name" value="COBALT-PRECORRIN-7 C(5)-METHYLTRANSFERASE"/>
    <property type="match status" value="1"/>
</dbReference>
<dbReference type="GO" id="GO:0008276">
    <property type="term" value="F:protein methyltransferase activity"/>
    <property type="evidence" value="ECO:0007669"/>
    <property type="project" value="InterPro"/>
</dbReference>
<keyword evidence="3" id="KW-0489">Methyltransferase</keyword>
<evidence type="ECO:0000313" key="7">
    <source>
        <dbReference type="EMBL" id="MBD2293329.1"/>
    </source>
</evidence>